<feature type="domain" description="DUF4240" evidence="1">
    <location>
        <begin position="59"/>
        <end position="128"/>
    </location>
</feature>
<proteinExistence type="predicted"/>
<dbReference type="EMBL" id="JADQTO010000008">
    <property type="protein sequence ID" value="MBG0563399.1"/>
    <property type="molecule type" value="Genomic_DNA"/>
</dbReference>
<reference evidence="2" key="1">
    <citation type="submission" date="2020-11" db="EMBL/GenBank/DDBJ databases">
        <title>Isolation and identification of active actinomycetes.</title>
        <authorList>
            <person name="Sun X."/>
        </authorList>
    </citation>
    <scope>NUCLEOTIDE SEQUENCE</scope>
    <source>
        <strain evidence="2">NEAU-A11</strain>
    </source>
</reference>
<dbReference type="Proteomes" id="UP000598146">
    <property type="component" value="Unassembled WGS sequence"/>
</dbReference>
<organism evidence="2 3">
    <name type="scientific">Actinoplanes aureus</name>
    <dbReference type="NCBI Taxonomy" id="2792083"/>
    <lineage>
        <taxon>Bacteria</taxon>
        <taxon>Bacillati</taxon>
        <taxon>Actinomycetota</taxon>
        <taxon>Actinomycetes</taxon>
        <taxon>Micromonosporales</taxon>
        <taxon>Micromonosporaceae</taxon>
        <taxon>Actinoplanes</taxon>
    </lineage>
</organism>
<dbReference type="AlphaFoldDB" id="A0A931G2L3"/>
<evidence type="ECO:0000313" key="3">
    <source>
        <dbReference type="Proteomes" id="UP000598146"/>
    </source>
</evidence>
<keyword evidence="3" id="KW-1185">Reference proteome</keyword>
<dbReference type="Pfam" id="PF14024">
    <property type="entry name" value="DUF4240"/>
    <property type="match status" value="1"/>
</dbReference>
<gene>
    <name evidence="2" type="ORF">I4J89_18285</name>
</gene>
<evidence type="ECO:0000313" key="2">
    <source>
        <dbReference type="EMBL" id="MBG0563399.1"/>
    </source>
</evidence>
<protein>
    <submittedName>
        <fullName evidence="2">DUF4240 domain-containing protein</fullName>
    </submittedName>
</protein>
<accession>A0A931G2L3</accession>
<dbReference type="InterPro" id="IPR025334">
    <property type="entry name" value="DUF4240"/>
</dbReference>
<name>A0A931G2L3_9ACTN</name>
<sequence length="173" mass="19272">MTTGALPTAADEARFWQLIESAWTELGPEPAELRRRLLHRAPDAEGEDRYALDGWLPPFMKRLEAACAGMSSRELTGLDRVLERKMYDIDRSDIHAVTDGSDDGFLYARGYIVAVGQEFYEAVKADPRMAIPDADCEEICYFFGRLHDGRFGAFPETGSGISRGTCSNLAGWQ</sequence>
<dbReference type="RefSeq" id="WP_196415195.1">
    <property type="nucleotide sequence ID" value="NZ_JADQTO010000008.1"/>
</dbReference>
<comment type="caution">
    <text evidence="2">The sequence shown here is derived from an EMBL/GenBank/DDBJ whole genome shotgun (WGS) entry which is preliminary data.</text>
</comment>
<evidence type="ECO:0000259" key="1">
    <source>
        <dbReference type="Pfam" id="PF14024"/>
    </source>
</evidence>